<sequence>MQKKSISSSVMLCTYHTIYIGLGN</sequence>
<proteinExistence type="predicted"/>
<name>A0A0E9UIT3_ANGAN</name>
<accession>A0A0E9UIT3</accession>
<reference evidence="1" key="1">
    <citation type="submission" date="2014-11" db="EMBL/GenBank/DDBJ databases">
        <authorList>
            <person name="Amaro Gonzalez C."/>
        </authorList>
    </citation>
    <scope>NUCLEOTIDE SEQUENCE</scope>
</reference>
<protein>
    <submittedName>
        <fullName evidence="1">Uncharacterized protein</fullName>
    </submittedName>
</protein>
<evidence type="ECO:0000313" key="1">
    <source>
        <dbReference type="EMBL" id="JAH65180.1"/>
    </source>
</evidence>
<reference evidence="1" key="2">
    <citation type="journal article" date="2015" name="Fish Shellfish Immunol.">
        <title>Early steps in the European eel (Anguilla anguilla)-Vibrio vulnificus interaction in the gills: Role of the RtxA13 toxin.</title>
        <authorList>
            <person name="Callol A."/>
            <person name="Pajuelo D."/>
            <person name="Ebbesson L."/>
            <person name="Teles M."/>
            <person name="MacKenzie S."/>
            <person name="Amaro C."/>
        </authorList>
    </citation>
    <scope>NUCLEOTIDE SEQUENCE</scope>
</reference>
<dbReference type="EMBL" id="GBXM01043397">
    <property type="protein sequence ID" value="JAH65180.1"/>
    <property type="molecule type" value="Transcribed_RNA"/>
</dbReference>
<dbReference type="AlphaFoldDB" id="A0A0E9UIT3"/>
<organism evidence="1">
    <name type="scientific">Anguilla anguilla</name>
    <name type="common">European freshwater eel</name>
    <name type="synonym">Muraena anguilla</name>
    <dbReference type="NCBI Taxonomy" id="7936"/>
    <lineage>
        <taxon>Eukaryota</taxon>
        <taxon>Metazoa</taxon>
        <taxon>Chordata</taxon>
        <taxon>Craniata</taxon>
        <taxon>Vertebrata</taxon>
        <taxon>Euteleostomi</taxon>
        <taxon>Actinopterygii</taxon>
        <taxon>Neopterygii</taxon>
        <taxon>Teleostei</taxon>
        <taxon>Anguilliformes</taxon>
        <taxon>Anguillidae</taxon>
        <taxon>Anguilla</taxon>
    </lineage>
</organism>